<evidence type="ECO:0000313" key="1">
    <source>
        <dbReference type="EMBL" id="JAA86860.1"/>
    </source>
</evidence>
<accession>S4PHT4</accession>
<organism evidence="1">
    <name type="scientific">Pararge aegeria</name>
    <name type="common">speckled wood butterfly</name>
    <dbReference type="NCBI Taxonomy" id="116150"/>
    <lineage>
        <taxon>Eukaryota</taxon>
        <taxon>Metazoa</taxon>
        <taxon>Ecdysozoa</taxon>
        <taxon>Arthropoda</taxon>
        <taxon>Hexapoda</taxon>
        <taxon>Insecta</taxon>
        <taxon>Pterygota</taxon>
        <taxon>Neoptera</taxon>
        <taxon>Endopterygota</taxon>
        <taxon>Lepidoptera</taxon>
        <taxon>Glossata</taxon>
        <taxon>Ditrysia</taxon>
        <taxon>Papilionoidea</taxon>
        <taxon>Nymphalidae</taxon>
        <taxon>Satyrinae</taxon>
        <taxon>Satyrini</taxon>
        <taxon>Parargina</taxon>
        <taxon>Pararge</taxon>
    </lineage>
</organism>
<feature type="non-terminal residue" evidence="1">
    <location>
        <position position="74"/>
    </location>
</feature>
<proteinExistence type="predicted"/>
<dbReference type="EMBL" id="GAIX01005700">
    <property type="protein sequence ID" value="JAA86860.1"/>
    <property type="molecule type" value="Transcribed_RNA"/>
</dbReference>
<reference evidence="1" key="2">
    <citation type="submission" date="2013-05" db="EMBL/GenBank/DDBJ databases">
        <authorList>
            <person name="Carter J.-M."/>
            <person name="Baker S.C."/>
            <person name="Pink R."/>
            <person name="Carter D.R.F."/>
            <person name="Collins A."/>
            <person name="Tomlin J."/>
            <person name="Gibbs M."/>
            <person name="Breuker C.J."/>
        </authorList>
    </citation>
    <scope>NUCLEOTIDE SEQUENCE</scope>
    <source>
        <tissue evidence="1">Ovary</tissue>
    </source>
</reference>
<name>S4PHT4_9NEOP</name>
<reference evidence="1" key="1">
    <citation type="journal article" date="2013" name="BMC Genomics">
        <title>Unscrambling butterfly oogenesis.</title>
        <authorList>
            <person name="Carter J.M."/>
            <person name="Baker S.C."/>
            <person name="Pink R."/>
            <person name="Carter D.R."/>
            <person name="Collins A."/>
            <person name="Tomlin J."/>
            <person name="Gibbs M."/>
            <person name="Breuker C.J."/>
        </authorList>
    </citation>
    <scope>NUCLEOTIDE SEQUENCE</scope>
    <source>
        <tissue evidence="1">Ovary</tissue>
    </source>
</reference>
<protein>
    <submittedName>
        <fullName evidence="1">Uncharacterized protein</fullName>
    </submittedName>
</protein>
<dbReference type="AlphaFoldDB" id="S4PHT4"/>
<sequence>MFFTFHNIYGYMLLLPAGQQLRSYETLMYWFIIKVSLSIHCNALICLPGAALSSMVFKLEVPDSVPGSGNMGNN</sequence>